<sequence>MNAIEIVKHAPGAPGLRILGLGAKGRLVKGLEQLKKLLDEEAFWASGRDYSSLRKMLFNSTEIISIWEKDCLIGFGRATSDRIFRAVLWDIVVKSEFKGVGIGKLIVENLINKKSIKNVEKIYLMTTTKSSFYTKFGFKKENKQTLMLLSKDKKLINVL</sequence>
<dbReference type="InterPro" id="IPR000182">
    <property type="entry name" value="GNAT_dom"/>
</dbReference>
<organism evidence="4 5">
    <name type="scientific">Prochlorococcus marinus (strain NATL1A)</name>
    <dbReference type="NCBI Taxonomy" id="167555"/>
    <lineage>
        <taxon>Bacteria</taxon>
        <taxon>Bacillati</taxon>
        <taxon>Cyanobacteriota</taxon>
        <taxon>Cyanophyceae</taxon>
        <taxon>Synechococcales</taxon>
        <taxon>Prochlorococcaceae</taxon>
        <taxon>Prochlorococcus</taxon>
    </lineage>
</organism>
<dbReference type="EMBL" id="CP000553">
    <property type="protein sequence ID" value="ABM76666.1"/>
    <property type="molecule type" value="Genomic_DNA"/>
</dbReference>
<evidence type="ECO:0000313" key="4">
    <source>
        <dbReference type="EMBL" id="ABM76666.1"/>
    </source>
</evidence>
<dbReference type="PANTHER" id="PTHR43626:SF4">
    <property type="entry name" value="GCN5-RELATED N-ACETYLTRANSFERASE 2, CHLOROPLASTIC"/>
    <property type="match status" value="1"/>
</dbReference>
<name>A2C5A6_PROM1</name>
<dbReference type="HOGENOM" id="CLU_086503_3_1_3"/>
<dbReference type="GO" id="GO:0005737">
    <property type="term" value="C:cytoplasm"/>
    <property type="evidence" value="ECO:0007669"/>
    <property type="project" value="TreeGrafter"/>
</dbReference>
<keyword evidence="2" id="KW-0012">Acyltransferase</keyword>
<dbReference type="PANTHER" id="PTHR43626">
    <property type="entry name" value="ACYL-COA N-ACYLTRANSFERASE"/>
    <property type="match status" value="1"/>
</dbReference>
<reference evidence="5" key="1">
    <citation type="journal article" date="2007" name="PLoS Genet.">
        <title>Patterns and implications of gene gain and loss in the evolution of Prochlorococcus.</title>
        <authorList>
            <person name="Kettler G.C."/>
            <person name="Martiny A.C."/>
            <person name="Huang K."/>
            <person name="Zucker J."/>
            <person name="Coleman M.L."/>
            <person name="Rodrigue S."/>
            <person name="Chen F."/>
            <person name="Lapidus A."/>
            <person name="Ferriera S."/>
            <person name="Johnson J."/>
            <person name="Steglich C."/>
            <person name="Church G.M."/>
            <person name="Richardson P."/>
            <person name="Chisholm S.W."/>
        </authorList>
    </citation>
    <scope>NUCLEOTIDE SEQUENCE [LARGE SCALE GENOMIC DNA]</scope>
    <source>
        <strain evidence="5">NATL1A</strain>
    </source>
</reference>
<dbReference type="Proteomes" id="UP000002592">
    <property type="component" value="Chromosome"/>
</dbReference>
<keyword evidence="1 4" id="KW-0808">Transferase</keyword>
<dbReference type="Pfam" id="PF00583">
    <property type="entry name" value="Acetyltransf_1"/>
    <property type="match status" value="1"/>
</dbReference>
<feature type="domain" description="N-acetyltransferase" evidence="3">
    <location>
        <begin position="16"/>
        <end position="154"/>
    </location>
</feature>
<dbReference type="PROSITE" id="PS51186">
    <property type="entry name" value="GNAT"/>
    <property type="match status" value="1"/>
</dbReference>
<dbReference type="RefSeq" id="WP_011824610.1">
    <property type="nucleotide sequence ID" value="NC_008819.1"/>
</dbReference>
<evidence type="ECO:0000256" key="1">
    <source>
        <dbReference type="ARBA" id="ARBA00022679"/>
    </source>
</evidence>
<evidence type="ECO:0000259" key="3">
    <source>
        <dbReference type="PROSITE" id="PS51186"/>
    </source>
</evidence>
<dbReference type="InterPro" id="IPR045039">
    <property type="entry name" value="NSI-like"/>
</dbReference>
<accession>A2C5A6</accession>
<proteinExistence type="predicted"/>
<dbReference type="GO" id="GO:0008080">
    <property type="term" value="F:N-acetyltransferase activity"/>
    <property type="evidence" value="ECO:0007669"/>
    <property type="project" value="InterPro"/>
</dbReference>
<dbReference type="Gene3D" id="3.40.630.30">
    <property type="match status" value="1"/>
</dbReference>
<evidence type="ECO:0000256" key="2">
    <source>
        <dbReference type="ARBA" id="ARBA00023315"/>
    </source>
</evidence>
<dbReference type="AlphaFoldDB" id="A2C5A6"/>
<dbReference type="InterPro" id="IPR016181">
    <property type="entry name" value="Acyl_CoA_acyltransferase"/>
</dbReference>
<dbReference type="SUPFAM" id="SSF55729">
    <property type="entry name" value="Acyl-CoA N-acyltransferases (Nat)"/>
    <property type="match status" value="1"/>
</dbReference>
<gene>
    <name evidence="4" type="ordered locus">NATL1_21101</name>
</gene>
<protein>
    <submittedName>
        <fullName evidence="4">Putative acetyltransferase, GNAT family</fullName>
    </submittedName>
</protein>
<dbReference type="KEGG" id="pme:NATL1_21101"/>
<dbReference type="eggNOG" id="COG0454">
    <property type="taxonomic scope" value="Bacteria"/>
</dbReference>
<evidence type="ECO:0000313" key="5">
    <source>
        <dbReference type="Proteomes" id="UP000002592"/>
    </source>
</evidence>